<evidence type="ECO:0000256" key="1">
    <source>
        <dbReference type="ARBA" id="ARBA00006628"/>
    </source>
</evidence>
<dbReference type="GO" id="GO:0007188">
    <property type="term" value="P:adenylate cyclase-modulating G protein-coupled receptor signaling pathway"/>
    <property type="evidence" value="ECO:0007669"/>
    <property type="project" value="InterPro"/>
</dbReference>
<proteinExistence type="inferred from homology"/>
<evidence type="ECO:0008006" key="14">
    <source>
        <dbReference type="Google" id="ProtNLM"/>
    </source>
</evidence>
<dbReference type="Gene3D" id="3.40.50.300">
    <property type="entry name" value="P-loop containing nucleotide triphosphate hydrolases"/>
    <property type="match status" value="1"/>
</dbReference>
<dbReference type="GO" id="GO:0031683">
    <property type="term" value="F:G-protein beta/gamma-subunit complex binding"/>
    <property type="evidence" value="ECO:0007669"/>
    <property type="project" value="InterPro"/>
</dbReference>
<dbReference type="Pfam" id="PF00503">
    <property type="entry name" value="G-alpha"/>
    <property type="match status" value="1"/>
</dbReference>
<evidence type="ECO:0000256" key="11">
    <source>
        <dbReference type="PIRSR" id="PIRSR601019-2"/>
    </source>
</evidence>
<dbReference type="SMART" id="SM00275">
    <property type="entry name" value="G_alpha"/>
    <property type="match status" value="1"/>
</dbReference>
<feature type="binding site" evidence="10">
    <location>
        <position position="326"/>
    </location>
    <ligand>
        <name>GTP</name>
        <dbReference type="ChEBI" id="CHEBI:37565"/>
    </ligand>
</feature>
<dbReference type="InterPro" id="IPR011025">
    <property type="entry name" value="GproteinA_insert"/>
</dbReference>
<feature type="binding site" evidence="10">
    <location>
        <begin position="42"/>
        <end position="47"/>
    </location>
    <ligand>
        <name>GTP</name>
        <dbReference type="ChEBI" id="CHEBI:37565"/>
    </ligand>
</feature>
<feature type="binding site" evidence="10">
    <location>
        <begin position="268"/>
        <end position="271"/>
    </location>
    <ligand>
        <name>GTP</name>
        <dbReference type="ChEBI" id="CHEBI:37565"/>
    </ligand>
</feature>
<dbReference type="CDD" id="cd00066">
    <property type="entry name" value="G-alpha"/>
    <property type="match status" value="1"/>
</dbReference>
<dbReference type="GO" id="GO:0005834">
    <property type="term" value="C:heterotrimeric G-protein complex"/>
    <property type="evidence" value="ECO:0007669"/>
    <property type="project" value="TreeGrafter"/>
</dbReference>
<keyword evidence="2" id="KW-0519">Myristate</keyword>
<dbReference type="GO" id="GO:0003924">
    <property type="term" value="F:GTPase activity"/>
    <property type="evidence" value="ECO:0007669"/>
    <property type="project" value="InterPro"/>
</dbReference>
<evidence type="ECO:0000256" key="8">
    <source>
        <dbReference type="ARBA" id="ARBA00023224"/>
    </source>
</evidence>
<keyword evidence="6 10" id="KW-0342">GTP-binding</keyword>
<evidence type="ECO:0000256" key="5">
    <source>
        <dbReference type="ARBA" id="ARBA00022842"/>
    </source>
</evidence>
<dbReference type="SUPFAM" id="SSF47895">
    <property type="entry name" value="Transducin (alpha subunit), insertion domain"/>
    <property type="match status" value="1"/>
</dbReference>
<dbReference type="EMBL" id="LIAE01006276">
    <property type="protein sequence ID" value="PAV91998.1"/>
    <property type="molecule type" value="Genomic_DNA"/>
</dbReference>
<dbReference type="OrthoDB" id="5817230at2759"/>
<feature type="binding site" evidence="10">
    <location>
        <begin position="199"/>
        <end position="203"/>
    </location>
    <ligand>
        <name>GTP</name>
        <dbReference type="ChEBI" id="CHEBI:37565"/>
    </ligand>
</feature>
<evidence type="ECO:0000256" key="10">
    <source>
        <dbReference type="PIRSR" id="PIRSR601019-1"/>
    </source>
</evidence>
<dbReference type="AlphaFoldDB" id="A0A2A2M0N2"/>
<dbReference type="PANTHER" id="PTHR10218">
    <property type="entry name" value="GTP-BINDING PROTEIN ALPHA SUBUNIT"/>
    <property type="match status" value="1"/>
</dbReference>
<name>A0A2A2M0N2_9BILA</name>
<dbReference type="STRING" id="2018661.A0A2A2M0N2"/>
<dbReference type="PROSITE" id="PS51882">
    <property type="entry name" value="G_ALPHA"/>
    <property type="match status" value="1"/>
</dbReference>
<dbReference type="FunFam" id="3.40.50.300:FF:002487">
    <property type="entry name" value="Guanine nucleotide-binding protein G(i) subunit alpha-1"/>
    <property type="match status" value="1"/>
</dbReference>
<dbReference type="FunFam" id="3.40.50.300:FF:000720">
    <property type="entry name" value="Guanine nucleotide-binding protein G(k) subunit alpha"/>
    <property type="match status" value="1"/>
</dbReference>
<dbReference type="InterPro" id="IPR001408">
    <property type="entry name" value="Gprotein_alpha_I"/>
</dbReference>
<evidence type="ECO:0000256" key="6">
    <source>
        <dbReference type="ARBA" id="ARBA00023134"/>
    </source>
</evidence>
<dbReference type="PRINTS" id="PR00318">
    <property type="entry name" value="GPROTEINA"/>
</dbReference>
<evidence type="ECO:0000313" key="12">
    <source>
        <dbReference type="EMBL" id="PAV91998.1"/>
    </source>
</evidence>
<keyword evidence="8" id="KW-0807">Transducer</keyword>
<dbReference type="Proteomes" id="UP000218231">
    <property type="component" value="Unassembled WGS sequence"/>
</dbReference>
<sequence>MGCVNSTDQHAKLRSKQIDEQLKADGERASREVKLLLLGAGESGKSTIVKQMKIIHETGYSDEERKQYKPVVYSNTIQSLGAILRAMNTLRIDFDSPSRLEDAKQFFNISNNYDEGEMPHELAVVMKRLWADGGVQKCFMRSREYQLNDSAPYYLNYLDRISQPNYIPTQDDVLRTRVKTTGIVETHFTYKDLHFKMFDVGGQRSERKKWIHCFEGVTAIIFCVALSEYDMVLAEDDEMNRMMESMKLFDSICNNKWFTETSIILFLNKKDLFEEKIRRSPLSICFPEYRGANIFEEAAAYIQTQFENMNKRKDGQKEIYTHFTCATDTNNIRFVFDAVTDIIIRENLRQCGLF</sequence>
<dbReference type="Gene3D" id="1.10.400.10">
    <property type="entry name" value="GI Alpha 1, domain 2-like"/>
    <property type="match status" value="1"/>
</dbReference>
<dbReference type="GO" id="GO:0001664">
    <property type="term" value="F:G protein-coupled receptor binding"/>
    <property type="evidence" value="ECO:0007669"/>
    <property type="project" value="TreeGrafter"/>
</dbReference>
<dbReference type="GO" id="GO:0005737">
    <property type="term" value="C:cytoplasm"/>
    <property type="evidence" value="ECO:0007669"/>
    <property type="project" value="TreeGrafter"/>
</dbReference>
<dbReference type="PANTHER" id="PTHR10218:SF227">
    <property type="entry name" value="G PROTEIN ALPHA I SUBUNIT"/>
    <property type="match status" value="1"/>
</dbReference>
<dbReference type="SUPFAM" id="SSF52540">
    <property type="entry name" value="P-loop containing nucleoside triphosphate hydrolases"/>
    <property type="match status" value="1"/>
</dbReference>
<keyword evidence="9" id="KW-0449">Lipoprotein</keyword>
<evidence type="ECO:0000256" key="9">
    <source>
        <dbReference type="ARBA" id="ARBA00023288"/>
    </source>
</evidence>
<evidence type="ECO:0000256" key="3">
    <source>
        <dbReference type="ARBA" id="ARBA00022723"/>
    </source>
</evidence>
<comment type="caution">
    <text evidence="12">The sequence shown here is derived from an EMBL/GenBank/DDBJ whole genome shotgun (WGS) entry which is preliminary data.</text>
</comment>
<feature type="binding site" evidence="10">
    <location>
        <begin position="174"/>
        <end position="180"/>
    </location>
    <ligand>
        <name>GTP</name>
        <dbReference type="ChEBI" id="CHEBI:37565"/>
    </ligand>
</feature>
<dbReference type="PRINTS" id="PR00441">
    <property type="entry name" value="GPROTEINAI"/>
</dbReference>
<evidence type="ECO:0000256" key="2">
    <source>
        <dbReference type="ARBA" id="ARBA00022707"/>
    </source>
</evidence>
<organism evidence="12 13">
    <name type="scientific">Diploscapter pachys</name>
    <dbReference type="NCBI Taxonomy" id="2018661"/>
    <lineage>
        <taxon>Eukaryota</taxon>
        <taxon>Metazoa</taxon>
        <taxon>Ecdysozoa</taxon>
        <taxon>Nematoda</taxon>
        <taxon>Chromadorea</taxon>
        <taxon>Rhabditida</taxon>
        <taxon>Rhabditina</taxon>
        <taxon>Rhabditomorpha</taxon>
        <taxon>Rhabditoidea</taxon>
        <taxon>Rhabditidae</taxon>
        <taxon>Diploscapter</taxon>
    </lineage>
</organism>
<keyword evidence="4 10" id="KW-0547">Nucleotide-binding</keyword>
<dbReference type="GO" id="GO:0005525">
    <property type="term" value="F:GTP binding"/>
    <property type="evidence" value="ECO:0007669"/>
    <property type="project" value="UniProtKB-KW"/>
</dbReference>
<keyword evidence="3 11" id="KW-0479">Metal-binding</keyword>
<dbReference type="GO" id="GO:0046872">
    <property type="term" value="F:metal ion binding"/>
    <property type="evidence" value="ECO:0007669"/>
    <property type="project" value="UniProtKB-KW"/>
</dbReference>
<feature type="binding site" evidence="10">
    <location>
        <begin position="149"/>
        <end position="150"/>
    </location>
    <ligand>
        <name>GTP</name>
        <dbReference type="ChEBI" id="CHEBI:37565"/>
    </ligand>
</feature>
<dbReference type="InterPro" id="IPR027417">
    <property type="entry name" value="P-loop_NTPase"/>
</dbReference>
<feature type="binding site" evidence="11">
    <location>
        <position position="180"/>
    </location>
    <ligand>
        <name>Mg(2+)</name>
        <dbReference type="ChEBI" id="CHEBI:18420"/>
    </ligand>
</feature>
<evidence type="ECO:0000313" key="13">
    <source>
        <dbReference type="Proteomes" id="UP000218231"/>
    </source>
</evidence>
<keyword evidence="13" id="KW-1185">Reference proteome</keyword>
<gene>
    <name evidence="12" type="ORF">WR25_22118</name>
</gene>
<comment type="similarity">
    <text evidence="1">Belongs to the G-alpha family. G(i/o/t/z) subfamily.</text>
</comment>
<protein>
    <recommendedName>
        <fullName evidence="14">Guanine nucleotide-binding protein G(I) subunit alpha</fullName>
    </recommendedName>
</protein>
<reference evidence="12 13" key="1">
    <citation type="journal article" date="2017" name="Curr. Biol.">
        <title>Genome architecture and evolution of a unichromosomal asexual nematode.</title>
        <authorList>
            <person name="Fradin H."/>
            <person name="Zegar C."/>
            <person name="Gutwein M."/>
            <person name="Lucas J."/>
            <person name="Kovtun M."/>
            <person name="Corcoran D."/>
            <person name="Baugh L.R."/>
            <person name="Kiontke K."/>
            <person name="Gunsalus K."/>
            <person name="Fitch D.H."/>
            <person name="Piano F."/>
        </authorList>
    </citation>
    <scope>NUCLEOTIDE SEQUENCE [LARGE SCALE GENOMIC DNA]</scope>
    <source>
        <strain evidence="12">PF1309</strain>
    </source>
</reference>
<keyword evidence="7" id="KW-0564">Palmitate</keyword>
<evidence type="ECO:0000256" key="4">
    <source>
        <dbReference type="ARBA" id="ARBA00022741"/>
    </source>
</evidence>
<evidence type="ECO:0000256" key="7">
    <source>
        <dbReference type="ARBA" id="ARBA00023139"/>
    </source>
</evidence>
<dbReference type="FunFam" id="1.10.400.10:FF:000001">
    <property type="entry name" value="Guanine nucleotide-binding protein G(I) subunit alpha"/>
    <property type="match status" value="1"/>
</dbReference>
<dbReference type="InterPro" id="IPR001019">
    <property type="entry name" value="Gprotein_alpha_su"/>
</dbReference>
<keyword evidence="5 11" id="KW-0460">Magnesium</keyword>
<feature type="binding site" evidence="11">
    <location>
        <position position="46"/>
    </location>
    <ligand>
        <name>Mg(2+)</name>
        <dbReference type="ChEBI" id="CHEBI:18420"/>
    </ligand>
</feature>
<accession>A0A2A2M0N2</accession>